<dbReference type="EMBL" id="MU393460">
    <property type="protein sequence ID" value="KAI4866347.1"/>
    <property type="molecule type" value="Genomic_DNA"/>
</dbReference>
<gene>
    <name evidence="1" type="ORF">F4820DRAFT_261444</name>
</gene>
<organism evidence="1 2">
    <name type="scientific">Hypoxylon rubiginosum</name>
    <dbReference type="NCBI Taxonomy" id="110542"/>
    <lineage>
        <taxon>Eukaryota</taxon>
        <taxon>Fungi</taxon>
        <taxon>Dikarya</taxon>
        <taxon>Ascomycota</taxon>
        <taxon>Pezizomycotina</taxon>
        <taxon>Sordariomycetes</taxon>
        <taxon>Xylariomycetidae</taxon>
        <taxon>Xylariales</taxon>
        <taxon>Hypoxylaceae</taxon>
        <taxon>Hypoxylon</taxon>
    </lineage>
</organism>
<name>A0ACB9Z3Q9_9PEZI</name>
<keyword evidence="2" id="KW-1185">Reference proteome</keyword>
<proteinExistence type="predicted"/>
<evidence type="ECO:0000313" key="1">
    <source>
        <dbReference type="EMBL" id="KAI4866347.1"/>
    </source>
</evidence>
<comment type="caution">
    <text evidence="1">The sequence shown here is derived from an EMBL/GenBank/DDBJ whole genome shotgun (WGS) entry which is preliminary data.</text>
</comment>
<evidence type="ECO:0000313" key="2">
    <source>
        <dbReference type="Proteomes" id="UP001497700"/>
    </source>
</evidence>
<sequence length="568" mass="62212">MPPRRNPKRKAQTASASSVKDGYIALPHNMGYIPVAKPADDQSGDSVTSNTKALPAVEKPSAADQASLPEVSSVANEQVIPQIASASETSPVNSQQPTITDKPSKIVVLKISKKALTNFLVKVETKTINELPSLEAYVVPHSGRQLRPRKGVEPKDPATELATPHSAANNQDTDKKIEKTEKGALKRKRRGKAGAVTDGQELNLGASEPEPKKARRKGRKTKDNPYGLTPGATPFPEWSAPSADQCEVVYQLLKEVHGKDIQHEAPAVIPAPSLEKTGCGEVPAVLDALLRTLLSGATTFAGAKKMLDGLKDNFGERMENGVGQGTIDWNNVRLAPLEDVAKAIHIGGLAKIKARYIKTILDMVHQENIERREAYLKERETGEQADVFGAAEKTNGQKDLEILKTDRNILSLDHLLGLPVDEAMRQFTKYPGIGVKTSACVILFCLQRPCFAVDTHVNKFAKWLGWAPEKATEDDVFSHLEVRCPDHLKYGLHQLFIQHGQACDKCKRSTAEGTEDWKSGEECPLENLLNRFDKRQSKAKPKPPPKKKARKADAEDPEDDADSVKDEE</sequence>
<accession>A0ACB9Z3Q9</accession>
<reference evidence="1 2" key="1">
    <citation type="journal article" date="2022" name="New Phytol.">
        <title>Ecological generalism drives hyperdiversity of secondary metabolite gene clusters in xylarialean endophytes.</title>
        <authorList>
            <person name="Franco M.E.E."/>
            <person name="Wisecaver J.H."/>
            <person name="Arnold A.E."/>
            <person name="Ju Y.M."/>
            <person name="Slot J.C."/>
            <person name="Ahrendt S."/>
            <person name="Moore L.P."/>
            <person name="Eastman K.E."/>
            <person name="Scott K."/>
            <person name="Konkel Z."/>
            <person name="Mondo S.J."/>
            <person name="Kuo A."/>
            <person name="Hayes R.D."/>
            <person name="Haridas S."/>
            <person name="Andreopoulos B."/>
            <person name="Riley R."/>
            <person name="LaButti K."/>
            <person name="Pangilinan J."/>
            <person name="Lipzen A."/>
            <person name="Amirebrahimi M."/>
            <person name="Yan J."/>
            <person name="Adam C."/>
            <person name="Keymanesh K."/>
            <person name="Ng V."/>
            <person name="Louie K."/>
            <person name="Northen T."/>
            <person name="Drula E."/>
            <person name="Henrissat B."/>
            <person name="Hsieh H.M."/>
            <person name="Youens-Clark K."/>
            <person name="Lutzoni F."/>
            <person name="Miadlikowska J."/>
            <person name="Eastwood D.C."/>
            <person name="Hamelin R.C."/>
            <person name="Grigoriev I.V."/>
            <person name="U'Ren J.M."/>
        </authorList>
    </citation>
    <scope>NUCLEOTIDE SEQUENCE [LARGE SCALE GENOMIC DNA]</scope>
    <source>
        <strain evidence="1 2">CBS 119005</strain>
    </source>
</reference>
<protein>
    <submittedName>
        <fullName evidence="1">DNA glycosylase</fullName>
    </submittedName>
</protein>
<dbReference type="Proteomes" id="UP001497700">
    <property type="component" value="Unassembled WGS sequence"/>
</dbReference>